<accession>A0A5C4S1Z6</accession>
<sequence>MKLSELKAGQSAAVRKLTTTGKLKQRLADMGVLRGERISVIRTAPLGDPMEIEVKNYKLTLRRQDTEQIIVEEVR</sequence>
<evidence type="ECO:0000259" key="2">
    <source>
        <dbReference type="SMART" id="SM00899"/>
    </source>
</evidence>
<keyword evidence="1" id="KW-0408">Iron</keyword>
<dbReference type="PANTHER" id="PTHR42954:SF2">
    <property type="entry name" value="FE(2+) TRANSPORT PROTEIN A"/>
    <property type="match status" value="1"/>
</dbReference>
<dbReference type="SUPFAM" id="SSF50037">
    <property type="entry name" value="C-terminal domain of transcriptional repressors"/>
    <property type="match status" value="1"/>
</dbReference>
<dbReference type="InterPro" id="IPR007167">
    <property type="entry name" value="Fe-transptr_FeoA-like"/>
</dbReference>
<feature type="domain" description="Ferrous iron transporter FeoA-like" evidence="2">
    <location>
        <begin position="1"/>
        <end position="73"/>
    </location>
</feature>
<evidence type="ECO:0000313" key="3">
    <source>
        <dbReference type="EMBL" id="TNJ37239.1"/>
    </source>
</evidence>
<dbReference type="AlphaFoldDB" id="A0A5C4S1Z6"/>
<dbReference type="EMBL" id="VDCI01000002">
    <property type="protein sequence ID" value="TNJ37239.1"/>
    <property type="molecule type" value="Genomic_DNA"/>
</dbReference>
<keyword evidence="4" id="KW-1185">Reference proteome</keyword>
<dbReference type="Pfam" id="PF04023">
    <property type="entry name" value="FeoA"/>
    <property type="match status" value="1"/>
</dbReference>
<name>A0A5C4S1Z6_PROVB</name>
<dbReference type="PANTHER" id="PTHR42954">
    <property type="entry name" value="FE(2+) TRANSPORT PROTEIN A"/>
    <property type="match status" value="1"/>
</dbReference>
<organism evidence="3 4">
    <name type="scientific">Prosthecochloris vibrioformis</name>
    <name type="common">Chlorobium vibrioforme</name>
    <dbReference type="NCBI Taxonomy" id="1098"/>
    <lineage>
        <taxon>Bacteria</taxon>
        <taxon>Pseudomonadati</taxon>
        <taxon>Chlorobiota</taxon>
        <taxon>Chlorobiia</taxon>
        <taxon>Chlorobiales</taxon>
        <taxon>Chlorobiaceae</taxon>
        <taxon>Prosthecochloris</taxon>
    </lineage>
</organism>
<dbReference type="SMART" id="SM00899">
    <property type="entry name" value="FeoA"/>
    <property type="match status" value="1"/>
</dbReference>
<reference evidence="3 4" key="1">
    <citation type="submission" date="2019-05" db="EMBL/GenBank/DDBJ databases">
        <title>Draft Whole-Genome sequence of the green sulfur bacterium Prosthecochloris vibrioformis DSM 260.</title>
        <authorList>
            <person name="Meyer T.E."/>
            <person name="Kyndt J.A."/>
        </authorList>
    </citation>
    <scope>NUCLEOTIDE SEQUENCE [LARGE SCALE GENOMIC DNA]</scope>
    <source>
        <strain evidence="3 4">DSM 260</strain>
    </source>
</reference>
<comment type="caution">
    <text evidence="3">The sequence shown here is derived from an EMBL/GenBank/DDBJ whole genome shotgun (WGS) entry which is preliminary data.</text>
</comment>
<gene>
    <name evidence="3" type="ORF">FGF68_03175</name>
</gene>
<dbReference type="InterPro" id="IPR008988">
    <property type="entry name" value="Transcriptional_repressor_C"/>
</dbReference>
<protein>
    <submittedName>
        <fullName evidence="3">Ferrous iron transport protein A</fullName>
    </submittedName>
</protein>
<proteinExistence type="predicted"/>
<evidence type="ECO:0000256" key="1">
    <source>
        <dbReference type="ARBA" id="ARBA00023004"/>
    </source>
</evidence>
<evidence type="ECO:0000313" key="4">
    <source>
        <dbReference type="Proteomes" id="UP000309544"/>
    </source>
</evidence>
<dbReference type="InterPro" id="IPR052713">
    <property type="entry name" value="FeoA"/>
</dbReference>
<dbReference type="GO" id="GO:0046914">
    <property type="term" value="F:transition metal ion binding"/>
    <property type="evidence" value="ECO:0007669"/>
    <property type="project" value="InterPro"/>
</dbReference>
<dbReference type="InterPro" id="IPR038157">
    <property type="entry name" value="FeoA_core_dom"/>
</dbReference>
<dbReference type="RefSeq" id="WP_068866545.1">
    <property type="nucleotide sequence ID" value="NZ_VDCI01000002.1"/>
</dbReference>
<dbReference type="Gene3D" id="2.30.30.90">
    <property type="match status" value="1"/>
</dbReference>
<dbReference type="Proteomes" id="UP000309544">
    <property type="component" value="Unassembled WGS sequence"/>
</dbReference>